<dbReference type="OrthoDB" id="6513042at2759"/>
<organism evidence="7 8">
    <name type="scientific">Bodo saltans</name>
    <name type="common">Flagellated protozoan</name>
    <dbReference type="NCBI Taxonomy" id="75058"/>
    <lineage>
        <taxon>Eukaryota</taxon>
        <taxon>Discoba</taxon>
        <taxon>Euglenozoa</taxon>
        <taxon>Kinetoplastea</taxon>
        <taxon>Metakinetoplastina</taxon>
        <taxon>Eubodonida</taxon>
        <taxon>Bodonidae</taxon>
        <taxon>Bodo</taxon>
    </lineage>
</organism>
<keyword evidence="8" id="KW-1185">Reference proteome</keyword>
<evidence type="ECO:0000313" key="8">
    <source>
        <dbReference type="Proteomes" id="UP000051952"/>
    </source>
</evidence>
<evidence type="ECO:0000256" key="1">
    <source>
        <dbReference type="ARBA" id="ARBA00022741"/>
    </source>
</evidence>
<gene>
    <name evidence="7" type="ORF">BSAL_08355</name>
</gene>
<keyword evidence="2" id="KW-0378">Hydrolase</keyword>
<name>A0A0S4KI14_BODSA</name>
<evidence type="ECO:0000313" key="7">
    <source>
        <dbReference type="EMBL" id="CUI14602.1"/>
    </source>
</evidence>
<accession>A0A0S4KI14</accession>
<dbReference type="SMART" id="SM00382">
    <property type="entry name" value="AAA"/>
    <property type="match status" value="1"/>
</dbReference>
<evidence type="ECO:0000256" key="5">
    <source>
        <dbReference type="SAM" id="MobiDB-lite"/>
    </source>
</evidence>
<dbReference type="EMBL" id="CYKH01001432">
    <property type="protein sequence ID" value="CUI14602.1"/>
    <property type="molecule type" value="Genomic_DNA"/>
</dbReference>
<evidence type="ECO:0000256" key="4">
    <source>
        <dbReference type="ARBA" id="ARBA00022840"/>
    </source>
</evidence>
<evidence type="ECO:0000256" key="3">
    <source>
        <dbReference type="ARBA" id="ARBA00022806"/>
    </source>
</evidence>
<dbReference type="SUPFAM" id="SSF52540">
    <property type="entry name" value="P-loop containing nucleoside triphosphate hydrolases"/>
    <property type="match status" value="1"/>
</dbReference>
<keyword evidence="1" id="KW-0547">Nucleotide-binding</keyword>
<evidence type="ECO:0000256" key="2">
    <source>
        <dbReference type="ARBA" id="ARBA00022801"/>
    </source>
</evidence>
<dbReference type="Pfam" id="PF13087">
    <property type="entry name" value="AAA_12"/>
    <property type="match status" value="1"/>
</dbReference>
<dbReference type="Proteomes" id="UP000051952">
    <property type="component" value="Unassembled WGS sequence"/>
</dbReference>
<dbReference type="InterPro" id="IPR041679">
    <property type="entry name" value="DNA2/NAM7-like_C"/>
</dbReference>
<dbReference type="Pfam" id="PF13245">
    <property type="entry name" value="AAA_19"/>
    <property type="match status" value="1"/>
</dbReference>
<proteinExistence type="predicted"/>
<keyword evidence="4" id="KW-0067">ATP-binding</keyword>
<dbReference type="VEuPathDB" id="TriTrypDB:BSAL_08355"/>
<dbReference type="InterPro" id="IPR027417">
    <property type="entry name" value="P-loop_NTPase"/>
</dbReference>
<dbReference type="Gene3D" id="3.40.50.300">
    <property type="entry name" value="P-loop containing nucleotide triphosphate hydrolases"/>
    <property type="match status" value="2"/>
</dbReference>
<dbReference type="GO" id="GO:0005524">
    <property type="term" value="F:ATP binding"/>
    <property type="evidence" value="ECO:0007669"/>
    <property type="project" value="UniProtKB-KW"/>
</dbReference>
<dbReference type="PANTHER" id="PTHR43788:SF8">
    <property type="entry name" value="DNA-BINDING PROTEIN SMUBP-2"/>
    <property type="match status" value="1"/>
</dbReference>
<dbReference type="InterPro" id="IPR050534">
    <property type="entry name" value="Coronavir_polyprotein_1ab"/>
</dbReference>
<dbReference type="PANTHER" id="PTHR43788">
    <property type="entry name" value="DNA2/NAM7 HELICASE FAMILY MEMBER"/>
    <property type="match status" value="1"/>
</dbReference>
<keyword evidence="3" id="KW-0347">Helicase</keyword>
<dbReference type="InterPro" id="IPR003593">
    <property type="entry name" value="AAA+_ATPase"/>
</dbReference>
<evidence type="ECO:0000259" key="6">
    <source>
        <dbReference type="SMART" id="SM00382"/>
    </source>
</evidence>
<feature type="compositionally biased region" description="Low complexity" evidence="5">
    <location>
        <begin position="332"/>
        <end position="356"/>
    </location>
</feature>
<dbReference type="GO" id="GO:0016787">
    <property type="term" value="F:hydrolase activity"/>
    <property type="evidence" value="ECO:0007669"/>
    <property type="project" value="UniProtKB-KW"/>
</dbReference>
<reference evidence="8" key="1">
    <citation type="submission" date="2015-09" db="EMBL/GenBank/DDBJ databases">
        <authorList>
            <consortium name="Pathogen Informatics"/>
        </authorList>
    </citation>
    <scope>NUCLEOTIDE SEQUENCE [LARGE SCALE GENOMIC DNA]</scope>
    <source>
        <strain evidence="8">Lake Konstanz</strain>
    </source>
</reference>
<feature type="region of interest" description="Disordered" evidence="5">
    <location>
        <begin position="323"/>
        <end position="377"/>
    </location>
</feature>
<sequence length="1720" mass="187111">MSTERSISVCDMSEQTVLTPWKLHASFVLGKHDLSNKTPYVQFLLGDETGTLSCVAFGAAAHSIVAHHNNQADASARSTPCTFRVLQPSRQVTVKDRDTKFAIYVPASLPSQRLSNLQLQIGNFAKVGIDVVIHFSRTTRVNNDVAIQQLERGVQELRVQQLEGSLRPRFDPLSVSNISDTSAGRPWEVIAQFVHRGDNFAGPKVPYVQFLLEDSTATISCVAYGQPAKSIFDMFLGVVSSQGGASRPLPQCSLRIANPKQVIVKQRNPRFAMTPLNPHSNMSAYELQIKDTAKVGEDVLIELTRGSRDAVMGDLERGVAGLQVRSSSQDKPAPTAQPTAHQPAPPAQAATVALPARSSHSDPQHAVGTPHEVPQTTDAASNVVGGRWEYIFKPSCFGGHHMFKCSIRLRRENLRWVPSGGHSSTRISDAAPEPSLSHSKLITGRGDVFEAKVLEQLHAVGQAVDYVGGIDKQVLKDKSETELIGFLRDSLKACSDRLQRQPPLSSVVLAQVCLPVPPALQAHFNAILVSGCGANLVTLIFPRCFPDFIVVTRNANGVLTLRVADCKSSAKRKKCHELQISFYVACLQEWFKDDPMVNIDAVIGEVWLPPTVHNEPYHADSFALGNPLLAGLDEFFSSDLVRALKQLPTQQGTGESSALTGIEDAWLAKRTTCEGCSFLSNCKNNYSTRHILGAHAAAAVTGDTAAHHLQNRLWEAWPQHCRSYDVAQREHDTTHVLQGTPRMKLEKEHANAVDFVYLRKGDVTTRKKIFVFLSRGNPSTAPSNHDNELLNSHVDDDVVSFTFEESRGALLHTNTTQLLDRLFVDNVLSASVDLVCWSEDQRRLLRRVVVEGARAHPNRSDCLRLAAAIFEDFSLLHNHGTFNPRALESASICAVIKESFEALLDLSEPLPLRFGDAVGIKIGSDGPVATPSSYSIDDLFASHFSSSPRQDATTPSPSPIQILQCLGAQWNHFLQIIADSQFVLEPPPQFTSDGVPSTLGELVRQNVVPRNALGRFLTRVTKFSAFGSLEECLQSFRQPVLLSSAIGDDIERMTPSQEKIASGEQTAPTFVRRLTWSERDQSRLSVAAGSGLLGSYRYFVSIDDVTGVEQIWDSYGSYFGSGRCDVVCTLPSEDAAAPGTIVGIHPASNKASRQPLLLTNRFLDYNTGKVLAALDAESENEPSAILAMLLNDRSSHAPERPDVDDVVDKWVTSRGQQRTPSADQLPVLKHLMKAPLTLLWGPPGTGKTTTISHLLKCVGELGLPEFAGTERKPRILITATTKDALHAIMLSLWKLFGGATTTAANKEDDVATNLYEAPASSVLGAHLSSVVYLDGDDLKSSAAGNKTHRALTAEGVVVLTTPWQAHKLLTDKKHCNKFKPFDVLIIDEASQMPVAHSLVVSRLLRGATSSTEFPRVLCAGDLLQLPPILPENISASIAQLTKELLGRGAATAAPQSPLLALLASCSGSILQALMRKCDGTRLVDASDFIERRGAGQGLPWENLIQLKTSRRSVPSIVAFVAEIYPAGLLHGGPSLDVGRAFLQSPKLLQPQHQQRASPHHTLSLHETLNETNTVVELIYGLLHRLERDTTVHIVTPHRRQRQSIQLALERTVGGLTATSKGGAGTLTIAVSTTEKSQGLEADIVVLAMADGISYDSPFPFNLFRLNVAVSRAKHQVVLLVKSKTKILEALDNVAELTTAPKASVAGTKLLKRLVESSVAW</sequence>
<feature type="domain" description="AAA+ ATPase" evidence="6">
    <location>
        <begin position="1233"/>
        <end position="1444"/>
    </location>
</feature>
<protein>
    <recommendedName>
        <fullName evidence="6">AAA+ ATPase domain-containing protein</fullName>
    </recommendedName>
</protein>
<dbReference type="GO" id="GO:0043139">
    <property type="term" value="F:5'-3' DNA helicase activity"/>
    <property type="evidence" value="ECO:0007669"/>
    <property type="project" value="TreeGrafter"/>
</dbReference>